<feature type="transmembrane region" description="Helical" evidence="8">
    <location>
        <begin position="97"/>
        <end position="121"/>
    </location>
</feature>
<dbReference type="NCBIfam" id="TIGR00835">
    <property type="entry name" value="agcS"/>
    <property type="match status" value="1"/>
</dbReference>
<feature type="transmembrane region" description="Helical" evidence="8">
    <location>
        <begin position="68"/>
        <end position="91"/>
    </location>
</feature>
<feature type="transmembrane region" description="Helical" evidence="8">
    <location>
        <begin position="12"/>
        <end position="35"/>
    </location>
</feature>
<dbReference type="PROSITE" id="PS00873">
    <property type="entry name" value="NA_ALANINE_SYMP"/>
    <property type="match status" value="1"/>
</dbReference>
<evidence type="ECO:0000256" key="7">
    <source>
        <dbReference type="ARBA" id="ARBA00023136"/>
    </source>
</evidence>
<keyword evidence="6 8" id="KW-1133">Transmembrane helix</keyword>
<name>A0A150X4G4_9BACT</name>
<feature type="transmembrane region" description="Helical" evidence="8">
    <location>
        <begin position="367"/>
        <end position="389"/>
    </location>
</feature>
<dbReference type="Gene3D" id="1.20.1740.10">
    <property type="entry name" value="Amino acid/polyamine transporter I"/>
    <property type="match status" value="1"/>
</dbReference>
<dbReference type="GO" id="GO:0005886">
    <property type="term" value="C:plasma membrane"/>
    <property type="evidence" value="ECO:0007669"/>
    <property type="project" value="UniProtKB-SubCell"/>
</dbReference>
<keyword evidence="4 8" id="KW-1003">Cell membrane</keyword>
<dbReference type="Proteomes" id="UP000075606">
    <property type="component" value="Unassembled WGS sequence"/>
</dbReference>
<dbReference type="PANTHER" id="PTHR30330">
    <property type="entry name" value="AGSS FAMILY TRANSPORTER, SODIUM-ALANINE"/>
    <property type="match status" value="1"/>
</dbReference>
<evidence type="ECO:0000313" key="10">
    <source>
        <dbReference type="Proteomes" id="UP000075606"/>
    </source>
</evidence>
<evidence type="ECO:0000313" key="9">
    <source>
        <dbReference type="EMBL" id="KYG73603.1"/>
    </source>
</evidence>
<keyword evidence="10" id="KW-1185">Reference proteome</keyword>
<evidence type="ECO:0000256" key="6">
    <source>
        <dbReference type="ARBA" id="ARBA00022989"/>
    </source>
</evidence>
<organism evidence="9 10">
    <name type="scientific">Roseivirga spongicola</name>
    <dbReference type="NCBI Taxonomy" id="333140"/>
    <lineage>
        <taxon>Bacteria</taxon>
        <taxon>Pseudomonadati</taxon>
        <taxon>Bacteroidota</taxon>
        <taxon>Cytophagia</taxon>
        <taxon>Cytophagales</taxon>
        <taxon>Roseivirgaceae</taxon>
        <taxon>Roseivirga</taxon>
    </lineage>
</organism>
<feature type="transmembrane region" description="Helical" evidence="8">
    <location>
        <begin position="434"/>
        <end position="453"/>
    </location>
</feature>
<reference evidence="9 10" key="1">
    <citation type="submission" date="2016-01" db="EMBL/GenBank/DDBJ databases">
        <title>Genome sequencing of Roseivirga spongicola UST030701-084.</title>
        <authorList>
            <person name="Selvaratnam C."/>
            <person name="Thevarajoo S."/>
            <person name="Goh K.M."/>
            <person name="Ee R."/>
            <person name="Chan K.-G."/>
            <person name="Chong C.S."/>
        </authorList>
    </citation>
    <scope>NUCLEOTIDE SEQUENCE [LARGE SCALE GENOMIC DNA]</scope>
    <source>
        <strain evidence="9 10">UST030701-084</strain>
    </source>
</reference>
<feature type="transmembrane region" description="Helical" evidence="8">
    <location>
        <begin position="409"/>
        <end position="427"/>
    </location>
</feature>
<sequence>MGFIEDAVAFFAGWIWGIPLLILLMGGGLFFMVYARFSPFLYFKHAIQVLAGKYHEEDKEGQISHYEALSTALAATVGMGNISGVAVAITMGGPGAIFWMWVSAFFGIATKFFTCTLAVMYRGKDSDGEVRGGPMYVITEGLGKKWKPLAVFFCIFALIGALPIFQANQLTAALNEVLAPSIGYDVASSFTFLGIDIPYASAVIGVILTVLVSSVIFGGIKRIAKVASKMVPSMVVLYFILVVYILIQNLAGIPEIFASILEEAFNGNAILGGGVGAIIVTGAKRAAFSNEAGIGTAPMVHGDSKTDEPVREGLVAMLGPAIDTLLVCTLTALVILSTGVYKPYIGDGNIAGISLTLEAFNAAIPGYGAYFLGLCILVFAVSSLLSYSYYGVKCVSFMLGAKNGNLYNYLYIGTIIIGAVTSLGFVVNLIDSSFALMAIPTMISAILLAPKAWKAAQDYFARLKAGEFDN</sequence>
<evidence type="ECO:0000256" key="2">
    <source>
        <dbReference type="ARBA" id="ARBA00009261"/>
    </source>
</evidence>
<feature type="transmembrane region" description="Helical" evidence="8">
    <location>
        <begin position="197"/>
        <end position="218"/>
    </location>
</feature>
<dbReference type="EMBL" id="LRPC01000028">
    <property type="protein sequence ID" value="KYG73603.1"/>
    <property type="molecule type" value="Genomic_DNA"/>
</dbReference>
<keyword evidence="8" id="KW-0769">Symport</keyword>
<dbReference type="AlphaFoldDB" id="A0A150X4G4"/>
<feature type="transmembrane region" description="Helical" evidence="8">
    <location>
        <begin position="230"/>
        <end position="247"/>
    </location>
</feature>
<dbReference type="PANTHER" id="PTHR30330:SF3">
    <property type="entry name" value="TRANSCRIPTIONAL REGULATOR, LRP FAMILY"/>
    <property type="match status" value="1"/>
</dbReference>
<evidence type="ECO:0000256" key="4">
    <source>
        <dbReference type="ARBA" id="ARBA00022475"/>
    </source>
</evidence>
<accession>A0A150X4G4</accession>
<dbReference type="Pfam" id="PF01235">
    <property type="entry name" value="Na_Ala_symp"/>
    <property type="match status" value="1"/>
</dbReference>
<gene>
    <name evidence="9" type="ORF">AWW68_13005</name>
</gene>
<feature type="transmembrane region" description="Helical" evidence="8">
    <location>
        <begin position="314"/>
        <end position="336"/>
    </location>
</feature>
<dbReference type="PRINTS" id="PR00175">
    <property type="entry name" value="NAALASMPORT"/>
</dbReference>
<keyword evidence="5 8" id="KW-0812">Transmembrane</keyword>
<keyword evidence="3 8" id="KW-0813">Transport</keyword>
<dbReference type="OrthoDB" id="9804874at2"/>
<feature type="transmembrane region" description="Helical" evidence="8">
    <location>
        <begin position="149"/>
        <end position="167"/>
    </location>
</feature>
<evidence type="ECO:0000256" key="3">
    <source>
        <dbReference type="ARBA" id="ARBA00022448"/>
    </source>
</evidence>
<evidence type="ECO:0000256" key="5">
    <source>
        <dbReference type="ARBA" id="ARBA00022692"/>
    </source>
</evidence>
<dbReference type="GO" id="GO:0005283">
    <property type="term" value="F:amino acid:sodium symporter activity"/>
    <property type="evidence" value="ECO:0007669"/>
    <property type="project" value="InterPro"/>
</dbReference>
<comment type="subcellular location">
    <subcellularLocation>
        <location evidence="1 8">Cell membrane</location>
        <topology evidence="1 8">Multi-pass membrane protein</topology>
    </subcellularLocation>
</comment>
<proteinExistence type="inferred from homology"/>
<comment type="caution">
    <text evidence="9">The sequence shown here is derived from an EMBL/GenBank/DDBJ whole genome shotgun (WGS) entry which is preliminary data.</text>
</comment>
<keyword evidence="7 8" id="KW-0472">Membrane</keyword>
<dbReference type="STRING" id="333140.AWW68_13005"/>
<protein>
    <submittedName>
        <fullName evidence="9">Sodium/alanine symporter</fullName>
    </submittedName>
</protein>
<evidence type="ECO:0000256" key="1">
    <source>
        <dbReference type="ARBA" id="ARBA00004651"/>
    </source>
</evidence>
<dbReference type="RefSeq" id="WP_068222108.1">
    <property type="nucleotide sequence ID" value="NZ_LRPC01000028.1"/>
</dbReference>
<evidence type="ECO:0000256" key="8">
    <source>
        <dbReference type="RuleBase" id="RU363064"/>
    </source>
</evidence>
<dbReference type="InterPro" id="IPR001463">
    <property type="entry name" value="Na/Ala_symport"/>
</dbReference>
<comment type="similarity">
    <text evidence="2 8">Belongs to the alanine or glycine:cation symporter (AGCS) (TC 2.A.25) family.</text>
</comment>